<proteinExistence type="predicted"/>
<organism evidence="4 6">
    <name type="scientific">Prevotella communis</name>
    <dbReference type="NCBI Taxonomy" id="2913614"/>
    <lineage>
        <taxon>Bacteria</taxon>
        <taxon>Pseudomonadati</taxon>
        <taxon>Bacteroidota</taxon>
        <taxon>Bacteroidia</taxon>
        <taxon>Bacteroidales</taxon>
        <taxon>Prevotellaceae</taxon>
        <taxon>Prevotella</taxon>
    </lineage>
</organism>
<dbReference type="RefSeq" id="WP_091815647.1">
    <property type="nucleotide sequence ID" value="NZ_CP091790.1"/>
</dbReference>
<dbReference type="FunFam" id="3.40.50.880:FF:000003">
    <property type="entry name" value="Anthranilate synthase component II"/>
    <property type="match status" value="1"/>
</dbReference>
<dbReference type="NCBIfam" id="TIGR00566">
    <property type="entry name" value="trpG_papA"/>
    <property type="match status" value="1"/>
</dbReference>
<evidence type="ECO:0000313" key="3">
    <source>
        <dbReference type="EMBL" id="SDG46114.1"/>
    </source>
</evidence>
<keyword evidence="1" id="KW-0315">Glutamine amidotransferase</keyword>
<dbReference type="OrthoDB" id="9786812at2"/>
<dbReference type="GO" id="GO:0004049">
    <property type="term" value="F:anthranilate synthase activity"/>
    <property type="evidence" value="ECO:0007669"/>
    <property type="project" value="TreeGrafter"/>
</dbReference>
<evidence type="ECO:0000256" key="1">
    <source>
        <dbReference type="ARBA" id="ARBA00022962"/>
    </source>
</evidence>
<dbReference type="GO" id="GO:0005829">
    <property type="term" value="C:cytosol"/>
    <property type="evidence" value="ECO:0007669"/>
    <property type="project" value="TreeGrafter"/>
</dbReference>
<dbReference type="AlphaFoldDB" id="A0A1H0G4N9"/>
<reference evidence="4 5" key="2">
    <citation type="submission" date="2016-10" db="EMBL/GenBank/DDBJ databases">
        <authorList>
            <person name="Varghese N."/>
            <person name="Submissions S."/>
        </authorList>
    </citation>
    <scope>NUCLEOTIDE SEQUENCE</scope>
    <source>
        <strain evidence="4">BP1-145</strain>
        <strain evidence="5">BP1-148</strain>
    </source>
</reference>
<dbReference type="GO" id="GO:0000162">
    <property type="term" value="P:L-tryptophan biosynthetic process"/>
    <property type="evidence" value="ECO:0007669"/>
    <property type="project" value="TreeGrafter"/>
</dbReference>
<sequence>MKIVIIDNYDSFTYNLSHLVKELGAEVTVYRNDQFELSQLEEFSKIILSPGPGIPSEAGLLLDVIRTYAGKKPILGVCLGHQAIGEAFGGQLENLSDVFHGVATPCHLTNDDALFSGISKEFTVGRYHSWVVSKENFPDCLEITAESNEGQIMALKHKTLNIRGIQFHPESVLTPDGKKMLQNWMFL</sequence>
<evidence type="ECO:0000313" key="6">
    <source>
        <dbReference type="Proteomes" id="UP000199134"/>
    </source>
</evidence>
<protein>
    <submittedName>
        <fullName evidence="4">Anthranilate synthase, component II</fullName>
    </submittedName>
</protein>
<dbReference type="EMBL" id="FNCQ01000004">
    <property type="protein sequence ID" value="SDG46114.1"/>
    <property type="molecule type" value="Genomic_DNA"/>
</dbReference>
<evidence type="ECO:0000313" key="5">
    <source>
        <dbReference type="Proteomes" id="UP000198779"/>
    </source>
</evidence>
<dbReference type="STRING" id="645274.SAMN04487901_104106"/>
<name>A0A1H0G4N9_9BACT</name>
<dbReference type="SUPFAM" id="SSF52317">
    <property type="entry name" value="Class I glutamine amidotransferase-like"/>
    <property type="match status" value="1"/>
</dbReference>
<dbReference type="Proteomes" id="UP000199134">
    <property type="component" value="Unassembled WGS sequence"/>
</dbReference>
<dbReference type="PROSITE" id="PS51273">
    <property type="entry name" value="GATASE_TYPE_1"/>
    <property type="match status" value="1"/>
</dbReference>
<keyword evidence="5" id="KW-1185">Reference proteome</keyword>
<accession>A0A1G7UF55</accession>
<dbReference type="InterPro" id="IPR050472">
    <property type="entry name" value="Anth_synth/Amidotransfase"/>
</dbReference>
<dbReference type="PRINTS" id="PR00097">
    <property type="entry name" value="ANTSNTHASEII"/>
</dbReference>
<dbReference type="CDD" id="cd01743">
    <property type="entry name" value="GATase1_Anthranilate_Synthase"/>
    <property type="match status" value="1"/>
</dbReference>
<dbReference type="PANTHER" id="PTHR43418">
    <property type="entry name" value="MULTIFUNCTIONAL TRYPTOPHAN BIOSYNTHESIS PROTEIN-RELATED"/>
    <property type="match status" value="1"/>
</dbReference>
<dbReference type="PANTHER" id="PTHR43418:SF4">
    <property type="entry name" value="MULTIFUNCTIONAL TRYPTOPHAN BIOSYNTHESIS PROTEIN"/>
    <property type="match status" value="1"/>
</dbReference>
<dbReference type="Proteomes" id="UP000198779">
    <property type="component" value="Unassembled WGS sequence"/>
</dbReference>
<reference evidence="3 6" key="1">
    <citation type="submission" date="2016-10" db="EMBL/GenBank/DDBJ databases">
        <authorList>
            <person name="de Groot N.N."/>
        </authorList>
    </citation>
    <scope>NUCLEOTIDE SEQUENCE [LARGE SCALE GENOMIC DNA]</scope>
    <source>
        <strain evidence="6">BP1-145</strain>
        <strain evidence="3">BP1-148</strain>
    </source>
</reference>
<gene>
    <name evidence="4" type="ORF">SAMN04487900_107107</name>
    <name evidence="3" type="ORF">SAMN04487901_104106</name>
</gene>
<dbReference type="InterPro" id="IPR029062">
    <property type="entry name" value="Class_I_gatase-like"/>
</dbReference>
<dbReference type="InterPro" id="IPR017926">
    <property type="entry name" value="GATASE"/>
</dbReference>
<accession>A0A1H0G4N9</accession>
<dbReference type="Gene3D" id="3.40.50.880">
    <property type="match status" value="1"/>
</dbReference>
<dbReference type="Pfam" id="PF00117">
    <property type="entry name" value="GATase"/>
    <property type="match status" value="1"/>
</dbReference>
<dbReference type="InterPro" id="IPR006221">
    <property type="entry name" value="TrpG/PapA_dom"/>
</dbReference>
<dbReference type="PRINTS" id="PR00096">
    <property type="entry name" value="GATASE"/>
</dbReference>
<evidence type="ECO:0000259" key="2">
    <source>
        <dbReference type="Pfam" id="PF00117"/>
    </source>
</evidence>
<feature type="domain" description="Glutamine amidotransferase" evidence="2">
    <location>
        <begin position="4"/>
        <end position="185"/>
    </location>
</feature>
<evidence type="ECO:0000313" key="4">
    <source>
        <dbReference type="EMBL" id="SDO01836.1"/>
    </source>
</evidence>
<dbReference type="PRINTS" id="PR00099">
    <property type="entry name" value="CPSGATASE"/>
</dbReference>
<dbReference type="EMBL" id="FNIW01000007">
    <property type="protein sequence ID" value="SDO01836.1"/>
    <property type="molecule type" value="Genomic_DNA"/>
</dbReference>